<dbReference type="EMBL" id="JAUIRO010000009">
    <property type="protein sequence ID" value="KAK0701741.1"/>
    <property type="molecule type" value="Genomic_DNA"/>
</dbReference>
<accession>A0AA39ZQF7</accession>
<evidence type="ECO:0000313" key="2">
    <source>
        <dbReference type="EMBL" id="KAK0701741.1"/>
    </source>
</evidence>
<feature type="region of interest" description="Disordered" evidence="1">
    <location>
        <begin position="69"/>
        <end position="88"/>
    </location>
</feature>
<dbReference type="RefSeq" id="XP_060289405.1">
    <property type="nucleotide sequence ID" value="XM_060440691.1"/>
</dbReference>
<evidence type="ECO:0000313" key="3">
    <source>
        <dbReference type="Proteomes" id="UP001172101"/>
    </source>
</evidence>
<comment type="caution">
    <text evidence="2">The sequence shown here is derived from an EMBL/GenBank/DDBJ whole genome shotgun (WGS) entry which is preliminary data.</text>
</comment>
<name>A0AA39ZQF7_9PEZI</name>
<feature type="compositionally biased region" description="Basic and acidic residues" evidence="1">
    <location>
        <begin position="196"/>
        <end position="222"/>
    </location>
</feature>
<gene>
    <name evidence="2" type="ORF">B0T26DRAFT_681857</name>
</gene>
<dbReference type="GeneID" id="85323961"/>
<protein>
    <submittedName>
        <fullName evidence="2">Uncharacterized protein</fullName>
    </submittedName>
</protein>
<feature type="region of interest" description="Disordered" evidence="1">
    <location>
        <begin position="195"/>
        <end position="222"/>
    </location>
</feature>
<dbReference type="AlphaFoldDB" id="A0AA39ZQF7"/>
<sequence>MDIRHQQIDCQGTPSGKSGAPEAPAGQSAQRSSALEAWYAYGTGKADSRELCLSKSGTLICRRQSRLTGALPSKPGAHGTGTAGSQELCPPSKSGKFVALARQAHESSVSKVRHSRHRYGRAESLTGNARRCVVGRKPCGTPQAVNTGSTRHCPALGAVVNGTQVVLPRKIVAWLTDLHKLVVNAVFYDLTVSAQQEKEKEKKEKEKEEKEKEEKEEEKEKE</sequence>
<proteinExistence type="predicted"/>
<feature type="region of interest" description="Disordered" evidence="1">
    <location>
        <begin position="1"/>
        <end position="29"/>
    </location>
</feature>
<keyword evidence="3" id="KW-1185">Reference proteome</keyword>
<reference evidence="2" key="1">
    <citation type="submission" date="2023-06" db="EMBL/GenBank/DDBJ databases">
        <title>Genome-scale phylogeny and comparative genomics of the fungal order Sordariales.</title>
        <authorList>
            <consortium name="Lawrence Berkeley National Laboratory"/>
            <person name="Hensen N."/>
            <person name="Bonometti L."/>
            <person name="Westerberg I."/>
            <person name="Brannstrom I.O."/>
            <person name="Guillou S."/>
            <person name="Cros-Aarteil S."/>
            <person name="Calhoun S."/>
            <person name="Haridas S."/>
            <person name="Kuo A."/>
            <person name="Mondo S."/>
            <person name="Pangilinan J."/>
            <person name="Riley R."/>
            <person name="LaButti K."/>
            <person name="Andreopoulos B."/>
            <person name="Lipzen A."/>
            <person name="Chen C."/>
            <person name="Yanf M."/>
            <person name="Daum C."/>
            <person name="Ng V."/>
            <person name="Clum A."/>
            <person name="Steindorff A."/>
            <person name="Ohm R."/>
            <person name="Martin F."/>
            <person name="Silar P."/>
            <person name="Natvig D."/>
            <person name="Lalanne C."/>
            <person name="Gautier V."/>
            <person name="Ament-velasquez S.L."/>
            <person name="Kruys A."/>
            <person name="Hutchinson M.I."/>
            <person name="Powell A.J."/>
            <person name="Barry K."/>
            <person name="Miller A.N."/>
            <person name="Grigoriev I.V."/>
            <person name="Debuchy R."/>
            <person name="Gladieux P."/>
            <person name="Thoren M.H."/>
            <person name="Johannesson H."/>
        </authorList>
    </citation>
    <scope>NUCLEOTIDE SEQUENCE</scope>
    <source>
        <strain evidence="2">SMH2392-1A</strain>
    </source>
</reference>
<evidence type="ECO:0000256" key="1">
    <source>
        <dbReference type="SAM" id="MobiDB-lite"/>
    </source>
</evidence>
<dbReference type="Proteomes" id="UP001172101">
    <property type="component" value="Unassembled WGS sequence"/>
</dbReference>
<organism evidence="2 3">
    <name type="scientific">Lasiosphaeria miniovina</name>
    <dbReference type="NCBI Taxonomy" id="1954250"/>
    <lineage>
        <taxon>Eukaryota</taxon>
        <taxon>Fungi</taxon>
        <taxon>Dikarya</taxon>
        <taxon>Ascomycota</taxon>
        <taxon>Pezizomycotina</taxon>
        <taxon>Sordariomycetes</taxon>
        <taxon>Sordariomycetidae</taxon>
        <taxon>Sordariales</taxon>
        <taxon>Lasiosphaeriaceae</taxon>
        <taxon>Lasiosphaeria</taxon>
    </lineage>
</organism>